<reference evidence="2 3" key="1">
    <citation type="submission" date="2018-03" db="EMBL/GenBank/DDBJ databases">
        <title>Genomic Encyclopedia of Type Strains, Phase III (KMG-III): the genomes of soil and plant-associated and newly described type strains.</title>
        <authorList>
            <person name="Whitman W."/>
        </authorList>
    </citation>
    <scope>NUCLEOTIDE SEQUENCE [LARGE SCALE GENOMIC DNA]</scope>
    <source>
        <strain evidence="2 3">CGMCC 4.7125</strain>
    </source>
</reference>
<dbReference type="EMBL" id="PVNH01000013">
    <property type="protein sequence ID" value="PRX43925.1"/>
    <property type="molecule type" value="Genomic_DNA"/>
</dbReference>
<dbReference type="Proteomes" id="UP000238362">
    <property type="component" value="Unassembled WGS sequence"/>
</dbReference>
<gene>
    <name evidence="2" type="ORF">B0I33_11391</name>
</gene>
<keyword evidence="3" id="KW-1185">Reference proteome</keyword>
<evidence type="ECO:0000259" key="1">
    <source>
        <dbReference type="Pfam" id="PF12867"/>
    </source>
</evidence>
<protein>
    <submittedName>
        <fullName evidence="2">DinB family protein</fullName>
    </submittedName>
</protein>
<proteinExistence type="predicted"/>
<dbReference type="AlphaFoldDB" id="A0A2T0LLL2"/>
<sequence length="175" mass="20393">MITPDTKDWTWVLRRTCPECGFDASSITPRQVPAMLRVNAASWRQLLTAGADVRTRPRPDKWSPLEYACHVRDVFRIYDDRLVLMLTEDDPAFPNWDQDETAVAERYGEQDPRHVADELAEAAETLAARFERVNDDQWQRTGTRSDGAHFTVDTFARYFIHDPVHHWHDVTPERL</sequence>
<organism evidence="2 3">
    <name type="scientific">Prauserella shujinwangii</name>
    <dbReference type="NCBI Taxonomy" id="1453103"/>
    <lineage>
        <taxon>Bacteria</taxon>
        <taxon>Bacillati</taxon>
        <taxon>Actinomycetota</taxon>
        <taxon>Actinomycetes</taxon>
        <taxon>Pseudonocardiales</taxon>
        <taxon>Pseudonocardiaceae</taxon>
        <taxon>Prauserella</taxon>
    </lineage>
</organism>
<dbReference type="Pfam" id="PF12867">
    <property type="entry name" value="DinB_2"/>
    <property type="match status" value="1"/>
</dbReference>
<comment type="caution">
    <text evidence="2">The sequence shown here is derived from an EMBL/GenBank/DDBJ whole genome shotgun (WGS) entry which is preliminary data.</text>
</comment>
<dbReference type="Gene3D" id="1.20.120.450">
    <property type="entry name" value="dinb family like domain"/>
    <property type="match status" value="1"/>
</dbReference>
<accession>A0A2T0LLL2</accession>
<name>A0A2T0LLL2_9PSEU</name>
<evidence type="ECO:0000313" key="2">
    <source>
        <dbReference type="EMBL" id="PRX43925.1"/>
    </source>
</evidence>
<dbReference type="InterPro" id="IPR024775">
    <property type="entry name" value="DinB-like"/>
</dbReference>
<evidence type="ECO:0000313" key="3">
    <source>
        <dbReference type="Proteomes" id="UP000238362"/>
    </source>
</evidence>
<dbReference type="InterPro" id="IPR034660">
    <property type="entry name" value="DinB/YfiT-like"/>
</dbReference>
<dbReference type="OrthoDB" id="3376896at2"/>
<feature type="domain" description="DinB-like" evidence="1">
    <location>
        <begin position="50"/>
        <end position="168"/>
    </location>
</feature>
<dbReference type="RefSeq" id="WP_106181880.1">
    <property type="nucleotide sequence ID" value="NZ_PVNH01000013.1"/>
</dbReference>
<dbReference type="SUPFAM" id="SSF109854">
    <property type="entry name" value="DinB/YfiT-like putative metalloenzymes"/>
    <property type="match status" value="1"/>
</dbReference>